<dbReference type="AlphaFoldDB" id="A0A1H6MN52"/>
<name>A0A1H6MN52_9GAMM</name>
<accession>A0A1H6MN52</accession>
<dbReference type="Proteomes" id="UP000198988">
    <property type="component" value="Unassembled WGS sequence"/>
</dbReference>
<dbReference type="EMBL" id="CDSC02000409">
    <property type="protein sequence ID" value="SEH99107.1"/>
    <property type="molecule type" value="Genomic_DNA"/>
</dbReference>
<reference evidence="2" key="1">
    <citation type="submission" date="2016-06" db="EMBL/GenBank/DDBJ databases">
        <authorList>
            <person name="Petersen J."/>
            <person name="Sayavedra L."/>
        </authorList>
    </citation>
    <scope>NUCLEOTIDE SEQUENCE [LARGE SCALE GENOMIC DNA]</scope>
    <source>
        <strain evidence="2">BazSymA</strain>
    </source>
</reference>
<organism evidence="1 2">
    <name type="scientific">Bathymodiolus azoricus thioautotrophic gill symbiont</name>
    <dbReference type="NCBI Taxonomy" id="235205"/>
    <lineage>
        <taxon>Bacteria</taxon>
        <taxon>Pseudomonadati</taxon>
        <taxon>Pseudomonadota</taxon>
        <taxon>Gammaproteobacteria</taxon>
        <taxon>sulfur-oxidizing symbionts</taxon>
    </lineage>
</organism>
<sequence length="38" mass="4481">MIHHPENVTMRKRFNEKELYDSISQMIKLIVNHSGGKV</sequence>
<evidence type="ECO:0000313" key="2">
    <source>
        <dbReference type="Proteomes" id="UP000198988"/>
    </source>
</evidence>
<protein>
    <submittedName>
        <fullName evidence="1">Uncharacterized protein</fullName>
    </submittedName>
</protein>
<evidence type="ECO:0000313" key="1">
    <source>
        <dbReference type="EMBL" id="SEH99107.1"/>
    </source>
</evidence>
<gene>
    <name evidence="1" type="ORF">BAZSYMA_ACONTIG01465_1</name>
</gene>
<proteinExistence type="predicted"/>